<keyword evidence="1" id="KW-0175">Coiled coil</keyword>
<protein>
    <submittedName>
        <fullName evidence="2">Uncharacterized protein</fullName>
    </submittedName>
</protein>
<sequence length="81" mass="9696">MDSTHFSVQNLVFNFGKHIDDFVKMNPECLKMTLKLISERMDESMNKISELRNQIKKLEKEKRFHQYVLNTCFTKIIGEKK</sequence>
<name>A0A4D5XF09_9VIRU</name>
<feature type="coiled-coil region" evidence="1">
    <location>
        <begin position="34"/>
        <end position="68"/>
    </location>
</feature>
<evidence type="ECO:0000256" key="1">
    <source>
        <dbReference type="SAM" id="Coils"/>
    </source>
</evidence>
<accession>A0A4D5XF09</accession>
<gene>
    <name evidence="2" type="ORF">LCMiAC02_04290</name>
</gene>
<proteinExistence type="predicted"/>
<organism evidence="2">
    <name type="scientific">Mimivirus LCMiAC02</name>
    <dbReference type="NCBI Taxonomy" id="2506609"/>
    <lineage>
        <taxon>Viruses</taxon>
        <taxon>Varidnaviria</taxon>
        <taxon>Bamfordvirae</taxon>
        <taxon>Nucleocytoviricota</taxon>
        <taxon>Megaviricetes</taxon>
        <taxon>Imitervirales</taxon>
        <taxon>Mimiviridae</taxon>
        <taxon>Klosneuvirinae</taxon>
    </lineage>
</organism>
<reference evidence="2" key="1">
    <citation type="journal article" date="2019" name="MBio">
        <title>Virus Genomes from Deep Sea Sediments Expand the Ocean Megavirome and Support Independent Origins of Viral Gigantism.</title>
        <authorList>
            <person name="Backstrom D."/>
            <person name="Yutin N."/>
            <person name="Jorgensen S.L."/>
            <person name="Dharamshi J."/>
            <person name="Homa F."/>
            <person name="Zaremba-Niedwiedzka K."/>
            <person name="Spang A."/>
            <person name="Wolf Y.I."/>
            <person name="Koonin E.V."/>
            <person name="Ettema T.J."/>
        </authorList>
    </citation>
    <scope>NUCLEOTIDE SEQUENCE</scope>
</reference>
<evidence type="ECO:0000313" key="2">
    <source>
        <dbReference type="EMBL" id="QBK89334.1"/>
    </source>
</evidence>
<dbReference type="EMBL" id="MK500415">
    <property type="protein sequence ID" value="QBK89334.1"/>
    <property type="molecule type" value="Genomic_DNA"/>
</dbReference>